<dbReference type="InterPro" id="IPR052359">
    <property type="entry name" value="HTH-type_reg/antitoxin"/>
</dbReference>
<dbReference type="Gene3D" id="1.10.260.40">
    <property type="entry name" value="lambda repressor-like DNA-binding domains"/>
    <property type="match status" value="1"/>
</dbReference>
<gene>
    <name evidence="4" type="ORF">HB13667_18840</name>
</gene>
<accession>A0A0P7C779</accession>
<reference evidence="4 5" key="1">
    <citation type="submission" date="2015-10" db="EMBL/GenBank/DDBJ databases">
        <title>Pseudomonas putida clinical strains.</title>
        <authorList>
            <person name="Molina L."/>
            <person name="Udaondo Z."/>
        </authorList>
    </citation>
    <scope>NUCLEOTIDE SEQUENCE [LARGE SCALE GENOMIC DNA]</scope>
    <source>
        <strain evidence="4 5">HB13667</strain>
    </source>
</reference>
<name>A0A0P7C779_PSEPU</name>
<evidence type="ECO:0000256" key="1">
    <source>
        <dbReference type="ARBA" id="ARBA00023015"/>
    </source>
</evidence>
<dbReference type="GeneID" id="92662188"/>
<evidence type="ECO:0000256" key="3">
    <source>
        <dbReference type="ARBA" id="ARBA00023163"/>
    </source>
</evidence>
<protein>
    <submittedName>
        <fullName evidence="4">XRE family transcriptional regulator</fullName>
    </submittedName>
</protein>
<dbReference type="AlphaFoldDB" id="A0A0P7C779"/>
<keyword evidence="3" id="KW-0804">Transcription</keyword>
<keyword evidence="2" id="KW-0238">DNA-binding</keyword>
<dbReference type="GO" id="GO:0003677">
    <property type="term" value="F:DNA binding"/>
    <property type="evidence" value="ECO:0007669"/>
    <property type="project" value="UniProtKB-KW"/>
</dbReference>
<evidence type="ECO:0000256" key="2">
    <source>
        <dbReference type="ARBA" id="ARBA00023125"/>
    </source>
</evidence>
<organism evidence="4 5">
    <name type="scientific">Pseudomonas putida</name>
    <name type="common">Arthrobacter siderocapsulatus</name>
    <dbReference type="NCBI Taxonomy" id="303"/>
    <lineage>
        <taxon>Bacteria</taxon>
        <taxon>Pseudomonadati</taxon>
        <taxon>Pseudomonadota</taxon>
        <taxon>Gammaproteobacteria</taxon>
        <taxon>Pseudomonadales</taxon>
        <taxon>Pseudomonadaceae</taxon>
        <taxon>Pseudomonas</taxon>
    </lineage>
</organism>
<sequence length="104" mass="11976">MKKRDLFAEMMSGIDEMKAQREGKITLRQHHVKALDAPKVTPQEIVAIREGLRMSQEVFARCIRTKAATLRNWEQDKASPNPQAAMLLKLVEKYPDMLERLEAV</sequence>
<proteinExistence type="predicted"/>
<evidence type="ECO:0000313" key="5">
    <source>
        <dbReference type="Proteomes" id="UP000050437"/>
    </source>
</evidence>
<dbReference type="RefSeq" id="WP_015269189.1">
    <property type="nucleotide sequence ID" value="NZ_LKKS01000111.1"/>
</dbReference>
<dbReference type="PANTHER" id="PTHR36511:SF3">
    <property type="entry name" value="ANTITOXIN HIGA-2"/>
    <property type="match status" value="1"/>
</dbReference>
<dbReference type="EMBL" id="LKKS01000111">
    <property type="protein sequence ID" value="KPM61998.1"/>
    <property type="molecule type" value="Genomic_DNA"/>
</dbReference>
<dbReference type="SUPFAM" id="SSF47413">
    <property type="entry name" value="lambda repressor-like DNA-binding domains"/>
    <property type="match status" value="1"/>
</dbReference>
<evidence type="ECO:0000313" key="4">
    <source>
        <dbReference type="EMBL" id="KPM61998.1"/>
    </source>
</evidence>
<dbReference type="InterPro" id="IPR001387">
    <property type="entry name" value="Cro/C1-type_HTH"/>
</dbReference>
<dbReference type="CDD" id="cd00093">
    <property type="entry name" value="HTH_XRE"/>
    <property type="match status" value="1"/>
</dbReference>
<dbReference type="PANTHER" id="PTHR36511">
    <property type="entry name" value="MERR FAMILY BACTERIAL REGULATORY PROTEIN"/>
    <property type="match status" value="1"/>
</dbReference>
<dbReference type="Proteomes" id="UP000050437">
    <property type="component" value="Unassembled WGS sequence"/>
</dbReference>
<comment type="caution">
    <text evidence="4">The sequence shown here is derived from an EMBL/GenBank/DDBJ whole genome shotgun (WGS) entry which is preliminary data.</text>
</comment>
<keyword evidence="1" id="KW-0805">Transcription regulation</keyword>
<dbReference type="InterPro" id="IPR010982">
    <property type="entry name" value="Lambda_DNA-bd_dom_sf"/>
</dbReference>